<evidence type="ECO:0000259" key="5">
    <source>
        <dbReference type="PROSITE" id="PS50893"/>
    </source>
</evidence>
<evidence type="ECO:0000256" key="4">
    <source>
        <dbReference type="ARBA" id="ARBA00022840"/>
    </source>
</evidence>
<sequence>MNLLSVSHLGKAYRVYASEFQRIGRWFGLPIKPSEEHWVMKDVSFSIRPGESIGIVGQNGAGKSTLLKMIAGTLQPSEGSVQVNGRIAAILELGMGFTPELTGRQNVFHSAGLMGFSVAQVAEAMPEIEAFAEIGEYFDEPVRTYSSGMQMRVAFAVSTAFRPDLLIVDEALSVGDSYFQAKCFKRIKQYREEGMTLILVSHSADDIVRHCERAILLKNGRVGFDGSSREVTNRYLDELFGKKKGVGHETEVASPGLVSEDFLNTNDVFATRAGYNPAEYRWGHGGAAILDYLIIVDGERFPSRIESNSNGDFYFKVRFDADFESVVPGFLIKTLDGIFLYGTNSFVSSRGQSAISVRAGDIRMFRFSLSLNLNAGDHLVSFGISSGNPLMGDLVPLDRRYDAVMLKISRVVQFWGLSDMQATFNIEYQDPSEAEVVAHD</sequence>
<comment type="similarity">
    <text evidence="1">Belongs to the ABC transporter superfamily.</text>
</comment>
<evidence type="ECO:0000256" key="2">
    <source>
        <dbReference type="ARBA" id="ARBA00022448"/>
    </source>
</evidence>
<feature type="domain" description="ABC transporter" evidence="5">
    <location>
        <begin position="18"/>
        <end position="244"/>
    </location>
</feature>
<dbReference type="PANTHER" id="PTHR46743">
    <property type="entry name" value="TEICHOIC ACIDS EXPORT ATP-BINDING PROTEIN TAGH"/>
    <property type="match status" value="1"/>
</dbReference>
<dbReference type="InterPro" id="IPR003439">
    <property type="entry name" value="ABC_transporter-like_ATP-bd"/>
</dbReference>
<dbReference type="InterPro" id="IPR050683">
    <property type="entry name" value="Bact_Polysacc_Export_ATP-bd"/>
</dbReference>
<evidence type="ECO:0000256" key="1">
    <source>
        <dbReference type="ARBA" id="ARBA00005417"/>
    </source>
</evidence>
<organism evidence="6 7">
    <name type="scientific">Pseudomonas idahonensis</name>
    <dbReference type="NCBI Taxonomy" id="2942628"/>
    <lineage>
        <taxon>Bacteria</taxon>
        <taxon>Pseudomonadati</taxon>
        <taxon>Pseudomonadota</taxon>
        <taxon>Gammaproteobacteria</taxon>
        <taxon>Pseudomonadales</taxon>
        <taxon>Pseudomonadaceae</taxon>
        <taxon>Pseudomonas</taxon>
    </lineage>
</organism>
<evidence type="ECO:0000313" key="6">
    <source>
        <dbReference type="EMBL" id="MDD1148883.1"/>
    </source>
</evidence>
<dbReference type="RefSeq" id="WP_273922976.1">
    <property type="nucleotide sequence ID" value="NZ_JAMDGR010000005.1"/>
</dbReference>
<gene>
    <name evidence="6" type="ORF">M5G25_11325</name>
</gene>
<dbReference type="CDD" id="cd10147">
    <property type="entry name" value="Wzt_C-like"/>
    <property type="match status" value="1"/>
</dbReference>
<dbReference type="SUPFAM" id="SSF52540">
    <property type="entry name" value="P-loop containing nucleoside triphosphate hydrolases"/>
    <property type="match status" value="1"/>
</dbReference>
<dbReference type="Pfam" id="PF14524">
    <property type="entry name" value="Wzt_C"/>
    <property type="match status" value="1"/>
</dbReference>
<reference evidence="6 7" key="1">
    <citation type="submission" date="2022-05" db="EMBL/GenBank/DDBJ databases">
        <title>Novel Pseudomonas spp. Isolated from a Rainbow Trout Aquaculture Facility.</title>
        <authorList>
            <person name="Testerman T."/>
            <person name="Graf J."/>
        </authorList>
    </citation>
    <scope>NUCLEOTIDE SEQUENCE [LARGE SCALE GENOMIC DNA]</scope>
    <source>
        <strain evidence="6 7">ID357</strain>
    </source>
</reference>
<dbReference type="PROSITE" id="PS00211">
    <property type="entry name" value="ABC_TRANSPORTER_1"/>
    <property type="match status" value="1"/>
</dbReference>
<dbReference type="Proteomes" id="UP001217610">
    <property type="component" value="Unassembled WGS sequence"/>
</dbReference>
<keyword evidence="7" id="KW-1185">Reference proteome</keyword>
<keyword evidence="3" id="KW-0547">Nucleotide-binding</keyword>
<name>A0ABT5Q3W8_9PSED</name>
<accession>A0ABT5Q3W8</accession>
<dbReference type="PROSITE" id="PS50893">
    <property type="entry name" value="ABC_TRANSPORTER_2"/>
    <property type="match status" value="1"/>
</dbReference>
<comment type="caution">
    <text evidence="6">The sequence shown here is derived from an EMBL/GenBank/DDBJ whole genome shotgun (WGS) entry which is preliminary data.</text>
</comment>
<dbReference type="InterPro" id="IPR003593">
    <property type="entry name" value="AAA+_ATPase"/>
</dbReference>
<evidence type="ECO:0000313" key="7">
    <source>
        <dbReference type="Proteomes" id="UP001217610"/>
    </source>
</evidence>
<dbReference type="InterPro" id="IPR017871">
    <property type="entry name" value="ABC_transporter-like_CS"/>
</dbReference>
<dbReference type="InterPro" id="IPR015860">
    <property type="entry name" value="ABC_transpr_TagH-like"/>
</dbReference>
<dbReference type="Gene3D" id="3.40.50.300">
    <property type="entry name" value="P-loop containing nucleotide triphosphate hydrolases"/>
    <property type="match status" value="1"/>
</dbReference>
<proteinExistence type="inferred from homology"/>
<keyword evidence="4 6" id="KW-0067">ATP-binding</keyword>
<dbReference type="PANTHER" id="PTHR46743:SF2">
    <property type="entry name" value="TEICHOIC ACIDS EXPORT ATP-BINDING PROTEIN TAGH"/>
    <property type="match status" value="1"/>
</dbReference>
<dbReference type="CDD" id="cd03220">
    <property type="entry name" value="ABC_KpsT_Wzt"/>
    <property type="match status" value="1"/>
</dbReference>
<dbReference type="Pfam" id="PF00005">
    <property type="entry name" value="ABC_tran"/>
    <property type="match status" value="1"/>
</dbReference>
<dbReference type="SMART" id="SM00382">
    <property type="entry name" value="AAA"/>
    <property type="match status" value="1"/>
</dbReference>
<dbReference type="EMBL" id="JAMDGR010000005">
    <property type="protein sequence ID" value="MDD1148883.1"/>
    <property type="molecule type" value="Genomic_DNA"/>
</dbReference>
<dbReference type="Gene3D" id="2.70.50.60">
    <property type="entry name" value="abc- transporter (atp binding component) like domain"/>
    <property type="match status" value="1"/>
</dbReference>
<dbReference type="InterPro" id="IPR027417">
    <property type="entry name" value="P-loop_NTPase"/>
</dbReference>
<keyword evidence="2" id="KW-0813">Transport</keyword>
<evidence type="ECO:0000256" key="3">
    <source>
        <dbReference type="ARBA" id="ARBA00022741"/>
    </source>
</evidence>
<dbReference type="InterPro" id="IPR029439">
    <property type="entry name" value="Wzt_C"/>
</dbReference>
<dbReference type="GO" id="GO:0005524">
    <property type="term" value="F:ATP binding"/>
    <property type="evidence" value="ECO:0007669"/>
    <property type="project" value="UniProtKB-KW"/>
</dbReference>
<protein>
    <submittedName>
        <fullName evidence="6">ABC transporter ATP-binding protein</fullName>
    </submittedName>
</protein>